<keyword evidence="1" id="KW-0378">Hydrolase</keyword>
<reference evidence="3" key="1">
    <citation type="submission" date="2020-08" db="EMBL/GenBank/DDBJ databases">
        <title>Genome Sequencing and Pan-Genome Analysis of Migratory bird Vibrio Strains, Inner Mongolia.</title>
        <authorList>
            <person name="Zheng L."/>
        </authorList>
    </citation>
    <scope>NUCLEOTIDE SEQUENCE</scope>
    <source>
        <strain evidence="3">M13F</strain>
    </source>
</reference>
<organism evidence="3 4">
    <name type="scientific">Vibrio metschnikovii</name>
    <dbReference type="NCBI Taxonomy" id="28172"/>
    <lineage>
        <taxon>Bacteria</taxon>
        <taxon>Pseudomonadati</taxon>
        <taxon>Pseudomonadota</taxon>
        <taxon>Gammaproteobacteria</taxon>
        <taxon>Vibrionales</taxon>
        <taxon>Vibrionaceae</taxon>
        <taxon>Vibrio</taxon>
    </lineage>
</organism>
<dbReference type="SUPFAM" id="SSF51445">
    <property type="entry name" value="(Trans)glycosidases"/>
    <property type="match status" value="1"/>
</dbReference>
<evidence type="ECO:0000256" key="1">
    <source>
        <dbReference type="ARBA" id="ARBA00022801"/>
    </source>
</evidence>
<proteinExistence type="predicted"/>
<keyword evidence="4" id="KW-1185">Reference proteome</keyword>
<comment type="caution">
    <text evidence="3">The sequence shown here is derived from an EMBL/GenBank/DDBJ whole genome shotgun (WGS) entry which is preliminary data.</text>
</comment>
<dbReference type="AlphaFoldDB" id="A0A9X0RA10"/>
<sequence length="355" mass="40757">MSVIYFTKLKSNKIINMKISRITLLALASFASVTNAQSEVEIEKSYPSPANMLSSLIVSPYSFNSQHLNKMIFFRGGESMFSCDHSDKGKLVFADVEGGKVNTFSGYDLPSPKAAVEMEPDLYYTQVKDIMSKMKINNCIDVNLAPIIDFGYGNRSYFQNDKIYQKHIDAFVNANKDSGVKITYKHYPPNKFVELTDEEWKNFNEAKKKWAKNPENLSMGYSEVEYGKYITGEFESESSEMLNHISKRFDSSDLIMLDNNLYVESGFTPYVASELPQKDHFLKSFPGLVITDDLYQLNLDNIDVVNVFKNSDLFIITSLEDTKKFHKLMIHAMAYDRDLIVQLKKKYDRVQEKLN</sequence>
<evidence type="ECO:0000313" key="4">
    <source>
        <dbReference type="Proteomes" id="UP000615796"/>
    </source>
</evidence>
<name>A0A9X0RA10_VIBME</name>
<dbReference type="GO" id="GO:0004553">
    <property type="term" value="F:hydrolase activity, hydrolyzing O-glycosyl compounds"/>
    <property type="evidence" value="ECO:0007669"/>
    <property type="project" value="InterPro"/>
</dbReference>
<dbReference type="InterPro" id="IPR036962">
    <property type="entry name" value="Glyco_hydro_3_N_sf"/>
</dbReference>
<dbReference type="EMBL" id="JACRUP010000006">
    <property type="protein sequence ID" value="MBC5851378.1"/>
    <property type="molecule type" value="Genomic_DNA"/>
</dbReference>
<dbReference type="RefSeq" id="WP_187026181.1">
    <property type="nucleotide sequence ID" value="NZ_JACRUP010000006.1"/>
</dbReference>
<feature type="chain" id="PRO_5040985769" evidence="2">
    <location>
        <begin position="37"/>
        <end position="355"/>
    </location>
</feature>
<dbReference type="GO" id="GO:0005975">
    <property type="term" value="P:carbohydrate metabolic process"/>
    <property type="evidence" value="ECO:0007669"/>
    <property type="project" value="InterPro"/>
</dbReference>
<keyword evidence="2" id="KW-0732">Signal</keyword>
<evidence type="ECO:0000256" key="2">
    <source>
        <dbReference type="SAM" id="SignalP"/>
    </source>
</evidence>
<feature type="signal peptide" evidence="2">
    <location>
        <begin position="1"/>
        <end position="36"/>
    </location>
</feature>
<dbReference type="Proteomes" id="UP000615796">
    <property type="component" value="Unassembled WGS sequence"/>
</dbReference>
<gene>
    <name evidence="3" type="ORF">H8Q88_10580</name>
</gene>
<accession>A0A9X0RA10</accession>
<dbReference type="Gene3D" id="3.20.20.300">
    <property type="entry name" value="Glycoside hydrolase, family 3, N-terminal domain"/>
    <property type="match status" value="1"/>
</dbReference>
<protein>
    <submittedName>
        <fullName evidence="3">Uncharacterized protein</fullName>
    </submittedName>
</protein>
<dbReference type="InterPro" id="IPR017853">
    <property type="entry name" value="GH"/>
</dbReference>
<evidence type="ECO:0000313" key="3">
    <source>
        <dbReference type="EMBL" id="MBC5851378.1"/>
    </source>
</evidence>